<reference evidence="1 2" key="1">
    <citation type="submission" date="2016-04" db="EMBL/GenBank/DDBJ databases">
        <title>Complete genome seqeunce of Leptospira alstonii serovar Room22.</title>
        <authorList>
            <person name="Nally J.E."/>
            <person name="Bayles D.O."/>
            <person name="Hurley D."/>
            <person name="Fanning S."/>
            <person name="McMahon B.J."/>
            <person name="Arent Z."/>
        </authorList>
    </citation>
    <scope>NUCLEOTIDE SEQUENCE [LARGE SCALE GENOMIC DNA]</scope>
    <source>
        <strain evidence="1 2">GWTS #1</strain>
    </source>
</reference>
<dbReference type="Proteomes" id="UP000094197">
    <property type="component" value="Chromosome 2"/>
</dbReference>
<organism evidence="1 2">
    <name type="scientific">Leptospira tipperaryensis</name>
    <dbReference type="NCBI Taxonomy" id="2564040"/>
    <lineage>
        <taxon>Bacteria</taxon>
        <taxon>Pseudomonadati</taxon>
        <taxon>Spirochaetota</taxon>
        <taxon>Spirochaetia</taxon>
        <taxon>Leptospirales</taxon>
        <taxon>Leptospiraceae</taxon>
        <taxon>Leptospira</taxon>
    </lineage>
</organism>
<dbReference type="Pfam" id="PF13589">
    <property type="entry name" value="HATPase_c_3"/>
    <property type="match status" value="1"/>
</dbReference>
<dbReference type="Gene3D" id="3.30.565.10">
    <property type="entry name" value="Histidine kinase-like ATPase, C-terminal domain"/>
    <property type="match status" value="1"/>
</dbReference>
<name>A0A1D7V3G3_9LEPT</name>
<keyword evidence="2" id="KW-1185">Reference proteome</keyword>
<dbReference type="RefSeq" id="WP_069609583.1">
    <property type="nucleotide sequence ID" value="NZ_CP015218.1"/>
</dbReference>
<accession>A0A1D7V3G3</accession>
<evidence type="ECO:0000313" key="2">
    <source>
        <dbReference type="Proteomes" id="UP000094197"/>
    </source>
</evidence>
<dbReference type="SUPFAM" id="SSF55874">
    <property type="entry name" value="ATPase domain of HSP90 chaperone/DNA topoisomerase II/histidine kinase"/>
    <property type="match status" value="1"/>
</dbReference>
<evidence type="ECO:0000313" key="1">
    <source>
        <dbReference type="EMBL" id="AOP36362.1"/>
    </source>
</evidence>
<sequence length="518" mass="59074">MSVNETTKVNIRPGVGILSVLSHLNYKPWYAIAEFVDNSIQSYINYKEKLTSKNKNYKLIIDIEINGSNEEQRIVIRDNAAGIHEKDYERAFKPAALPPNKDGLSEFGMGMKSAACWFASEWTVRSIALDEGKEMFAHFNLKKIVDENIEDLELHTKSTSSIAHFTTIELINLNNPIQSRSKGKIKEHIESIYRVYLRNDEIIIKFCGEKLQYSEPEILVAPSYKDLKGPSLKWRKEITFDLGNGLKVSGFAAIRERANASKSGFSLFRRNRLIMGSLDDTYRPVEIFGQPNSFTYQRLYGELHLDGFEVSHTKDGFIWDENEGPFIGLLREEINKPPLELIKQTREHRVFKKDLEKGAKNASQNTASSIESNFPPVYAKLIESDYTADGVNLETTDLIVSDKQFELDFKGLKWFIKILNTNDPSINDWLSLKVDRKTSGKYQREITLSISHAHPFMENYSGFTAKEIEPLLRIAAAISLAEIVSKDSSSRDISSVRRNINEILRQVLSKPIEEVESD</sequence>
<evidence type="ECO:0008006" key="3">
    <source>
        <dbReference type="Google" id="ProtNLM"/>
    </source>
</evidence>
<protein>
    <recommendedName>
        <fullName evidence="3">ATP-binding protein</fullName>
    </recommendedName>
</protein>
<dbReference type="InterPro" id="IPR036890">
    <property type="entry name" value="HATPase_C_sf"/>
</dbReference>
<gene>
    <name evidence="1" type="ORF">A0128_20300</name>
</gene>
<dbReference type="KEGG" id="laj:A0128_20300"/>
<dbReference type="EMBL" id="CP015218">
    <property type="protein sequence ID" value="AOP36362.1"/>
    <property type="molecule type" value="Genomic_DNA"/>
</dbReference>
<dbReference type="OrthoDB" id="9813438at2"/>
<dbReference type="AlphaFoldDB" id="A0A1D7V3G3"/>
<proteinExistence type="predicted"/>